<dbReference type="OrthoDB" id="5796313at2"/>
<dbReference type="Proteomes" id="UP000294325">
    <property type="component" value="Chromosome"/>
</dbReference>
<dbReference type="EMBL" id="CP038033">
    <property type="protein sequence ID" value="QBQ55817.1"/>
    <property type="molecule type" value="Genomic_DNA"/>
</dbReference>
<protein>
    <submittedName>
        <fullName evidence="1">Uncharacterized protein</fullName>
    </submittedName>
</protein>
<name>A0A4P7C2B6_9GAMM</name>
<evidence type="ECO:0000313" key="2">
    <source>
        <dbReference type="Proteomes" id="UP000294325"/>
    </source>
</evidence>
<reference evidence="1 2" key="1">
    <citation type="submission" date="2019-03" db="EMBL/GenBank/DDBJ databases">
        <title>The genome sequence of Nitrosococcus wardiae strain D1FHST reveals the archetypal metabolic capacity of ammonia-oxidizing Gammaproteobacteria.</title>
        <authorList>
            <person name="Wang L."/>
            <person name="Lim C.K."/>
            <person name="Hanson T.E."/>
            <person name="Dang H."/>
            <person name="Klotz M.G."/>
        </authorList>
    </citation>
    <scope>NUCLEOTIDE SEQUENCE [LARGE SCALE GENOMIC DNA]</scope>
    <source>
        <strain evidence="1 2">D1FHS</strain>
    </source>
</reference>
<dbReference type="KEGG" id="nwr:E3U44_15825"/>
<evidence type="ECO:0000313" key="1">
    <source>
        <dbReference type="EMBL" id="QBQ55817.1"/>
    </source>
</evidence>
<gene>
    <name evidence="1" type="ORF">E3U44_15825</name>
</gene>
<accession>A0A4P7C2B6</accession>
<dbReference type="RefSeq" id="WP_134359072.1">
    <property type="nucleotide sequence ID" value="NZ_CP038033.1"/>
</dbReference>
<sequence length="132" mass="15412">MKEKRLWYGYLDAGQKSTLVVLDPSLQTGNEQTVYLFNLARGKILEYQRQIVEPKLRELNSEQATATKQLKTAYTQARRNFKPHDSRVVQFPVRGSSTKETKEQETLEELTEFIGSNNEEFTETEDWFDENS</sequence>
<organism evidence="1 2">
    <name type="scientific">Nitrosococcus wardiae</name>
    <dbReference type="NCBI Taxonomy" id="1814290"/>
    <lineage>
        <taxon>Bacteria</taxon>
        <taxon>Pseudomonadati</taxon>
        <taxon>Pseudomonadota</taxon>
        <taxon>Gammaproteobacteria</taxon>
        <taxon>Chromatiales</taxon>
        <taxon>Chromatiaceae</taxon>
        <taxon>Nitrosococcus</taxon>
    </lineage>
</organism>
<keyword evidence="2" id="KW-1185">Reference proteome</keyword>
<dbReference type="AlphaFoldDB" id="A0A4P7C2B6"/>
<proteinExistence type="predicted"/>